<keyword evidence="1" id="KW-0472">Membrane</keyword>
<dbReference type="EMBL" id="PFOB01000014">
    <property type="protein sequence ID" value="PIZ63758.1"/>
    <property type="molecule type" value="Genomic_DNA"/>
</dbReference>
<protein>
    <submittedName>
        <fullName evidence="2">Uncharacterized protein</fullName>
    </submittedName>
</protein>
<comment type="caution">
    <text evidence="2">The sequence shown here is derived from an EMBL/GenBank/DDBJ whole genome shotgun (WGS) entry which is preliminary data.</text>
</comment>
<sequence>MDTLKEKNVKEPAKPSLLVYLKVIFLTTIILFGVIVLNNLAKRQNQDQTNSGESGVANLFTGKNIKEALDNEVRTNDAYKTASSELNKTTANVLGEATRIKDQALEQGKEFVTDYVYEQTVGSMVENMINRLPERQRDKVLKNVCAQ</sequence>
<keyword evidence="1" id="KW-1133">Transmembrane helix</keyword>
<evidence type="ECO:0000313" key="2">
    <source>
        <dbReference type="EMBL" id="PIZ63758.1"/>
    </source>
</evidence>
<dbReference type="AlphaFoldDB" id="A0A2M7U117"/>
<organism evidence="2 3">
    <name type="scientific">Candidatus Roizmanbacteria bacterium CG_4_10_14_0_2_um_filter_39_13</name>
    <dbReference type="NCBI Taxonomy" id="1974825"/>
    <lineage>
        <taxon>Bacteria</taxon>
        <taxon>Candidatus Roizmaniibacteriota</taxon>
    </lineage>
</organism>
<evidence type="ECO:0000256" key="1">
    <source>
        <dbReference type="SAM" id="Phobius"/>
    </source>
</evidence>
<accession>A0A2M7U117</accession>
<gene>
    <name evidence="2" type="ORF">COY16_01070</name>
</gene>
<dbReference type="Proteomes" id="UP000228503">
    <property type="component" value="Unassembled WGS sequence"/>
</dbReference>
<evidence type="ECO:0000313" key="3">
    <source>
        <dbReference type="Proteomes" id="UP000228503"/>
    </source>
</evidence>
<feature type="transmembrane region" description="Helical" evidence="1">
    <location>
        <begin position="20"/>
        <end position="41"/>
    </location>
</feature>
<keyword evidence="1" id="KW-0812">Transmembrane</keyword>
<name>A0A2M7U117_9BACT</name>
<proteinExistence type="predicted"/>
<reference evidence="3" key="1">
    <citation type="submission" date="2017-09" db="EMBL/GenBank/DDBJ databases">
        <title>Depth-based differentiation of microbial function through sediment-hosted aquifers and enrichment of novel symbionts in the deep terrestrial subsurface.</title>
        <authorList>
            <person name="Probst A.J."/>
            <person name="Ladd B."/>
            <person name="Jarett J.K."/>
            <person name="Geller-Mcgrath D.E."/>
            <person name="Sieber C.M.K."/>
            <person name="Emerson J.B."/>
            <person name="Anantharaman K."/>
            <person name="Thomas B.C."/>
            <person name="Malmstrom R."/>
            <person name="Stieglmeier M."/>
            <person name="Klingl A."/>
            <person name="Woyke T."/>
            <person name="Ryan C.M."/>
            <person name="Banfield J.F."/>
        </authorList>
    </citation>
    <scope>NUCLEOTIDE SEQUENCE [LARGE SCALE GENOMIC DNA]</scope>
</reference>